<feature type="compositionally biased region" description="Low complexity" evidence="1">
    <location>
        <begin position="849"/>
        <end position="870"/>
    </location>
</feature>
<feature type="compositionally biased region" description="Low complexity" evidence="1">
    <location>
        <begin position="109"/>
        <end position="137"/>
    </location>
</feature>
<dbReference type="AlphaFoldDB" id="A0A0F7SNJ4"/>
<feature type="region of interest" description="Disordered" evidence="1">
    <location>
        <begin position="821"/>
        <end position="888"/>
    </location>
</feature>
<feature type="compositionally biased region" description="Polar residues" evidence="1">
    <location>
        <begin position="96"/>
        <end position="108"/>
    </location>
</feature>
<feature type="compositionally biased region" description="Polar residues" evidence="1">
    <location>
        <begin position="193"/>
        <end position="202"/>
    </location>
</feature>
<dbReference type="PANTHER" id="PTHR31014">
    <property type="entry name" value="MITOCHONDRIAL TRANSLATION SYSTEM COMPONENT PET127-RELATED"/>
    <property type="match status" value="1"/>
</dbReference>
<proteinExistence type="predicted"/>
<sequence length="995" mass="110567">MLLRPCFARPYWVINRSPIIFPLARPASISIPSVQATSSLSSKAQENAESGINAQPDHPPSQESKLSSIDGFSPTSSSSELVRIKPTKEYHRAQNEECNGSQKTNDAVSTSIPTPTPTTTDTFTSTPLLTSPSTTIDGPTDAPVIKTTSQTIEVVQSIVSMPSASSDEKNTALRKSLKTLQKHHQFSAKAVNAENSTPSSSKAPRCLMSGQRSLGPNPKKNTSRSRFKTTSEDWAFLQDAFLRKSAGPSTQRQGYVTNSRTATLTKALPNQRKTDRWPKKKLDTMVKAKNRGLKPLWTKAKKRAATKEGIMDPDKFFVKPKKVNPRKVFGWEALWEETWDGEKAVQDVTLLPPQSGQAPVPGLEHEFDKALFKPGVHFYQDPKTNNYNFDKRAQAIAHPDEFDLARISKYVTASKDLSLAKLASDNECTFFGSTSSITASLSQIFFALSNNRPVDTSSLSYHFFGLPITTSYSATVPCSIFLRYNEKTGTYGIDGDKTMEHVGQPTHLMDLGHVMEKMLTTTVEDVRRYRKDASEDAISTEERDRRETYHYSKGPDIVMRSQLDGYDPRLPGTGIFDIKTRATASIRHDIENIEGGKHYEINSDVGLFESFERERYDMMRSAFLKYNFQGRIGGMSGMFVAYHNTANIQGLEYFPLSQLDKYLFGSTRMGDQAYSMCVKAFSRLLKQATEQFPKQTLHLTLSAKDLHEPNSMMTVVKPVDPSGVVSNTQIVGLKLSFFSTVQDKPVESGVDLGPEGALSWKVLTKIERSSPTYDANLILMAKMMRKDQEELGSSVVLPPHMTKQEMQDVFAARWEKVKAAEEGRSTAATVEAERNGLDNDLNKEDPPETESASSSEILTSTSASTPTSTLTDKDRPPHLDERPPRLRFRPASQLVTILRALSERARLRALSSSSPSSSASVPVSEPIRSKLKNRHLDKRSLLLLSVEQQAARRSKAARKYERRQQKKAKAFRLAVEARAEPATEAETKAVEVAAA</sequence>
<feature type="region of interest" description="Disordered" evidence="1">
    <location>
        <begin position="184"/>
        <end position="229"/>
    </location>
</feature>
<evidence type="ECO:0000256" key="1">
    <source>
        <dbReference type="SAM" id="MobiDB-lite"/>
    </source>
</evidence>
<feature type="region of interest" description="Disordered" evidence="1">
    <location>
        <begin position="40"/>
        <end position="141"/>
    </location>
</feature>
<evidence type="ECO:0000313" key="2">
    <source>
        <dbReference type="EMBL" id="CED82956.1"/>
    </source>
</evidence>
<dbReference type="InterPro" id="IPR013943">
    <property type="entry name" value="Pet127"/>
</dbReference>
<reference evidence="2" key="1">
    <citation type="submission" date="2014-08" db="EMBL/GenBank/DDBJ databases">
        <authorList>
            <person name="Sharma Rahul"/>
            <person name="Thines Marco"/>
        </authorList>
    </citation>
    <scope>NUCLEOTIDE SEQUENCE</scope>
</reference>
<accession>A0A0F7SNJ4</accession>
<dbReference type="GO" id="GO:0005740">
    <property type="term" value="C:mitochondrial envelope"/>
    <property type="evidence" value="ECO:0007669"/>
    <property type="project" value="TreeGrafter"/>
</dbReference>
<dbReference type="PANTHER" id="PTHR31014:SF0">
    <property type="entry name" value="MITOCHONDRIAL TRANSLATION SYSTEM COMPONENT PET127-RELATED"/>
    <property type="match status" value="1"/>
</dbReference>
<dbReference type="EMBL" id="LN483142">
    <property type="protein sequence ID" value="CED82956.1"/>
    <property type="molecule type" value="Genomic_DNA"/>
</dbReference>
<feature type="compositionally biased region" description="Basic and acidic residues" evidence="1">
    <location>
        <begin position="831"/>
        <end position="846"/>
    </location>
</feature>
<dbReference type="GO" id="GO:0000964">
    <property type="term" value="P:mitochondrial RNA 5'-end processing"/>
    <property type="evidence" value="ECO:0007669"/>
    <property type="project" value="TreeGrafter"/>
</dbReference>
<organism evidence="2">
    <name type="scientific">Phaffia rhodozyma</name>
    <name type="common">Yeast</name>
    <name type="synonym">Xanthophyllomyces dendrorhous</name>
    <dbReference type="NCBI Taxonomy" id="264483"/>
    <lineage>
        <taxon>Eukaryota</taxon>
        <taxon>Fungi</taxon>
        <taxon>Dikarya</taxon>
        <taxon>Basidiomycota</taxon>
        <taxon>Agaricomycotina</taxon>
        <taxon>Tremellomycetes</taxon>
        <taxon>Cystofilobasidiales</taxon>
        <taxon>Mrakiaceae</taxon>
        <taxon>Phaffia</taxon>
    </lineage>
</organism>
<name>A0A0F7SNJ4_PHARH</name>
<protein>
    <submittedName>
        <fullName evidence="2">Mitochondrial protein Pet127</fullName>
    </submittedName>
</protein>
<feature type="compositionally biased region" description="Basic and acidic residues" evidence="1">
    <location>
        <begin position="82"/>
        <end position="95"/>
    </location>
</feature>
<feature type="compositionally biased region" description="Basic and acidic residues" evidence="1">
    <location>
        <begin position="871"/>
        <end position="884"/>
    </location>
</feature>
<dbReference type="Pfam" id="PF08634">
    <property type="entry name" value="Pet127"/>
    <property type="match status" value="1"/>
</dbReference>
<feature type="compositionally biased region" description="Polar residues" evidence="1">
    <location>
        <begin position="40"/>
        <end position="53"/>
    </location>
</feature>